<keyword evidence="1" id="KW-0812">Transmembrane</keyword>
<reference evidence="2" key="1">
    <citation type="submission" date="2023-03" db="EMBL/GenBank/DDBJ databases">
        <title>Bacterial isolates from washroom surfaces on a university campus.</title>
        <authorList>
            <person name="Holman D.B."/>
            <person name="Gzyl K.E."/>
            <person name="Taheri A.E."/>
        </authorList>
    </citation>
    <scope>NUCLEOTIDE SEQUENCE</scope>
    <source>
        <strain evidence="2">RD03</strain>
    </source>
</reference>
<organism evidence="2 3">
    <name type="scientific">Heyndrickxia oleronia</name>
    <dbReference type="NCBI Taxonomy" id="38875"/>
    <lineage>
        <taxon>Bacteria</taxon>
        <taxon>Bacillati</taxon>
        <taxon>Bacillota</taxon>
        <taxon>Bacilli</taxon>
        <taxon>Bacillales</taxon>
        <taxon>Bacillaceae</taxon>
        <taxon>Heyndrickxia</taxon>
    </lineage>
</organism>
<name>A0AAW6SNQ3_9BACI</name>
<gene>
    <name evidence="2" type="ORF">P5X88_02565</name>
</gene>
<sequence length="80" mass="8360">MNWYGNLLEKGASYTLKPVGDAIIEGLTFVGHTITTVMPEIGAGVVVICAVGMMLTGDIPKWIGRCAVGLGGAIIWLLNA</sequence>
<protein>
    <submittedName>
        <fullName evidence="2">Uncharacterized protein</fullName>
    </submittedName>
</protein>
<feature type="transmembrane region" description="Helical" evidence="1">
    <location>
        <begin position="37"/>
        <end position="55"/>
    </location>
</feature>
<dbReference type="Proteomes" id="UP001159179">
    <property type="component" value="Unassembled WGS sequence"/>
</dbReference>
<proteinExistence type="predicted"/>
<dbReference type="AlphaFoldDB" id="A0AAW6SNQ3"/>
<feature type="transmembrane region" description="Helical" evidence="1">
    <location>
        <begin position="62"/>
        <end position="79"/>
    </location>
</feature>
<dbReference type="RefSeq" id="WP_280615644.1">
    <property type="nucleotide sequence ID" value="NZ_JAROYP010000001.1"/>
</dbReference>
<dbReference type="EMBL" id="JAROYP010000001">
    <property type="protein sequence ID" value="MDH5159800.1"/>
    <property type="molecule type" value="Genomic_DNA"/>
</dbReference>
<evidence type="ECO:0000313" key="3">
    <source>
        <dbReference type="Proteomes" id="UP001159179"/>
    </source>
</evidence>
<evidence type="ECO:0000256" key="1">
    <source>
        <dbReference type="SAM" id="Phobius"/>
    </source>
</evidence>
<keyword evidence="1" id="KW-1133">Transmembrane helix</keyword>
<keyword evidence="1" id="KW-0472">Membrane</keyword>
<evidence type="ECO:0000313" key="2">
    <source>
        <dbReference type="EMBL" id="MDH5159800.1"/>
    </source>
</evidence>
<accession>A0AAW6SNQ3</accession>
<comment type="caution">
    <text evidence="2">The sequence shown here is derived from an EMBL/GenBank/DDBJ whole genome shotgun (WGS) entry which is preliminary data.</text>
</comment>